<evidence type="ECO:0000313" key="2">
    <source>
        <dbReference type="EMBL" id="OTY59295.1"/>
    </source>
</evidence>
<proteinExistence type="predicted"/>
<dbReference type="Gene3D" id="3.30.300.210">
    <property type="entry name" value="Nutrient germinant receptor protein C, domain 3"/>
    <property type="match status" value="1"/>
</dbReference>
<comment type="caution">
    <text evidence="2">The sequence shown here is derived from an EMBL/GenBank/DDBJ whole genome shotgun (WGS) entry which is preliminary data.</text>
</comment>
<reference evidence="2 3" key="1">
    <citation type="submission" date="2016-10" db="EMBL/GenBank/DDBJ databases">
        <title>Comparative genomics of Bacillus thuringiensis reveals a path to pathogens against multiple invertebrate hosts.</title>
        <authorList>
            <person name="Zheng J."/>
            <person name="Gao Q."/>
            <person name="Liu H."/>
            <person name="Peng D."/>
            <person name="Ruan L."/>
            <person name="Sun M."/>
        </authorList>
    </citation>
    <scope>NUCLEOTIDE SEQUENCE [LARGE SCALE GENOMIC DNA]</scope>
    <source>
        <strain evidence="2">BGSC 4CA1</strain>
    </source>
</reference>
<dbReference type="AlphaFoldDB" id="A0A9X6FAK1"/>
<dbReference type="GO" id="GO:0016020">
    <property type="term" value="C:membrane"/>
    <property type="evidence" value="ECO:0007669"/>
    <property type="project" value="InterPro"/>
</dbReference>
<dbReference type="Proteomes" id="UP000195129">
    <property type="component" value="Unassembled WGS sequence"/>
</dbReference>
<dbReference type="EMBL" id="NFDN01000051">
    <property type="protein sequence ID" value="OTY59295.1"/>
    <property type="molecule type" value="Genomic_DNA"/>
</dbReference>
<sequence>MDQRIQKSIKLVQKKYKVDVLALGEVYKRNNYKEWKKISKNWDQGENYFSNADINVYVHPVIEHAGSALPKRVK</sequence>
<accession>A0A9X6FAK1</accession>
<dbReference type="PANTHER" id="PTHR35789:SF1">
    <property type="entry name" value="SPORE GERMINATION PROTEIN B3"/>
    <property type="match status" value="1"/>
</dbReference>
<evidence type="ECO:0000313" key="3">
    <source>
        <dbReference type="Proteomes" id="UP000195129"/>
    </source>
</evidence>
<dbReference type="InterPro" id="IPR046953">
    <property type="entry name" value="Spore_GerAC-like_C"/>
</dbReference>
<protein>
    <submittedName>
        <fullName evidence="2">Spore germination protein</fullName>
    </submittedName>
</protein>
<dbReference type="PANTHER" id="PTHR35789">
    <property type="entry name" value="SPORE GERMINATION PROTEIN B3"/>
    <property type="match status" value="1"/>
</dbReference>
<name>A0A9X6FAK1_BACTU</name>
<dbReference type="Pfam" id="PF05504">
    <property type="entry name" value="Spore_GerAC"/>
    <property type="match status" value="1"/>
</dbReference>
<dbReference type="InterPro" id="IPR008844">
    <property type="entry name" value="Spore_GerAC-like"/>
</dbReference>
<gene>
    <name evidence="2" type="ORF">BK746_08955</name>
</gene>
<dbReference type="InterPro" id="IPR038501">
    <property type="entry name" value="Spore_GerAC_C_sf"/>
</dbReference>
<feature type="domain" description="Spore germination GerAC-like C-terminal" evidence="1">
    <location>
        <begin position="2"/>
        <end position="66"/>
    </location>
</feature>
<dbReference type="GO" id="GO:0009847">
    <property type="term" value="P:spore germination"/>
    <property type="evidence" value="ECO:0007669"/>
    <property type="project" value="InterPro"/>
</dbReference>
<organism evidence="2 3">
    <name type="scientific">Bacillus thuringiensis serovar yosoo</name>
    <dbReference type="NCBI Taxonomy" id="180848"/>
    <lineage>
        <taxon>Bacteria</taxon>
        <taxon>Bacillati</taxon>
        <taxon>Bacillota</taxon>
        <taxon>Bacilli</taxon>
        <taxon>Bacillales</taxon>
        <taxon>Bacillaceae</taxon>
        <taxon>Bacillus</taxon>
        <taxon>Bacillus cereus group</taxon>
    </lineage>
</organism>
<evidence type="ECO:0000259" key="1">
    <source>
        <dbReference type="Pfam" id="PF05504"/>
    </source>
</evidence>